<evidence type="ECO:0000313" key="2">
    <source>
        <dbReference type="EMBL" id="KAJ6791920.1"/>
    </source>
</evidence>
<keyword evidence="1" id="KW-0472">Membrane</keyword>
<comment type="caution">
    <text evidence="2">The sequence shown here is derived from an EMBL/GenBank/DDBJ whole genome shotgun (WGS) entry which is preliminary data.</text>
</comment>
<dbReference type="Proteomes" id="UP001140949">
    <property type="component" value="Unassembled WGS sequence"/>
</dbReference>
<feature type="transmembrane region" description="Helical" evidence="1">
    <location>
        <begin position="50"/>
        <end position="69"/>
    </location>
</feature>
<gene>
    <name evidence="2" type="ORF">M6B38_243630</name>
</gene>
<organism evidence="2 3">
    <name type="scientific">Iris pallida</name>
    <name type="common">Sweet iris</name>
    <dbReference type="NCBI Taxonomy" id="29817"/>
    <lineage>
        <taxon>Eukaryota</taxon>
        <taxon>Viridiplantae</taxon>
        <taxon>Streptophyta</taxon>
        <taxon>Embryophyta</taxon>
        <taxon>Tracheophyta</taxon>
        <taxon>Spermatophyta</taxon>
        <taxon>Magnoliopsida</taxon>
        <taxon>Liliopsida</taxon>
        <taxon>Asparagales</taxon>
        <taxon>Iridaceae</taxon>
        <taxon>Iridoideae</taxon>
        <taxon>Irideae</taxon>
        <taxon>Iris</taxon>
    </lineage>
</organism>
<dbReference type="AlphaFoldDB" id="A0AAX6DJE1"/>
<keyword evidence="3" id="KW-1185">Reference proteome</keyword>
<proteinExistence type="predicted"/>
<protein>
    <submittedName>
        <fullName evidence="2">Uncharacterized protein</fullName>
    </submittedName>
</protein>
<evidence type="ECO:0000313" key="3">
    <source>
        <dbReference type="Proteomes" id="UP001140949"/>
    </source>
</evidence>
<dbReference type="EMBL" id="JANAVB010044217">
    <property type="protein sequence ID" value="KAJ6791920.1"/>
    <property type="molecule type" value="Genomic_DNA"/>
</dbReference>
<reference evidence="2" key="1">
    <citation type="journal article" date="2023" name="GigaByte">
        <title>Genome assembly of the bearded iris, Iris pallida Lam.</title>
        <authorList>
            <person name="Bruccoleri R.E."/>
            <person name="Oakeley E.J."/>
            <person name="Faust A.M.E."/>
            <person name="Altorfer M."/>
            <person name="Dessus-Babus S."/>
            <person name="Burckhardt D."/>
            <person name="Oertli M."/>
            <person name="Naumann U."/>
            <person name="Petersen F."/>
            <person name="Wong J."/>
        </authorList>
    </citation>
    <scope>NUCLEOTIDE SEQUENCE</scope>
    <source>
        <strain evidence="2">GSM-AAB239-AS_SAM_17_03QT</strain>
    </source>
</reference>
<keyword evidence="1" id="KW-1133">Transmembrane helix</keyword>
<name>A0AAX6DJE1_IRIPA</name>
<accession>A0AAX6DJE1</accession>
<sequence>MDDYFSLEADREARDAVVKVRQGRQSTGSTRNYMENEGAVNMGGMCSGRFATYFGFICIIISFGCLRCMESTYFGWICL</sequence>
<evidence type="ECO:0000256" key="1">
    <source>
        <dbReference type="SAM" id="Phobius"/>
    </source>
</evidence>
<reference evidence="2" key="2">
    <citation type="submission" date="2023-04" db="EMBL/GenBank/DDBJ databases">
        <authorList>
            <person name="Bruccoleri R.E."/>
            <person name="Oakeley E.J."/>
            <person name="Faust A.-M."/>
            <person name="Dessus-Babus S."/>
            <person name="Altorfer M."/>
            <person name="Burckhardt D."/>
            <person name="Oertli M."/>
            <person name="Naumann U."/>
            <person name="Petersen F."/>
            <person name="Wong J."/>
        </authorList>
    </citation>
    <scope>NUCLEOTIDE SEQUENCE</scope>
    <source>
        <strain evidence="2">GSM-AAB239-AS_SAM_17_03QT</strain>
        <tissue evidence="2">Leaf</tissue>
    </source>
</reference>
<keyword evidence="1" id="KW-0812">Transmembrane</keyword>